<proteinExistence type="predicted"/>
<evidence type="ECO:0000256" key="1">
    <source>
        <dbReference type="ARBA" id="ARBA00022448"/>
    </source>
</evidence>
<evidence type="ECO:0000256" key="7">
    <source>
        <dbReference type="SAM" id="Phobius"/>
    </source>
</evidence>
<reference evidence="10" key="1">
    <citation type="submission" date="2017-04" db="EMBL/GenBank/DDBJ databases">
        <authorList>
            <person name="Varghese N."/>
            <person name="Submissions S."/>
        </authorList>
    </citation>
    <scope>NUCLEOTIDE SEQUENCE [LARGE SCALE GENOMIC DNA]</scope>
    <source>
        <strain evidence="10">Ballard 720</strain>
    </source>
</reference>
<feature type="domain" description="Cytochrome c" evidence="8">
    <location>
        <begin position="244"/>
        <end position="323"/>
    </location>
</feature>
<keyword evidence="2 6" id="KW-0349">Heme</keyword>
<dbReference type="PANTHER" id="PTHR40942:SF4">
    <property type="entry name" value="CYTOCHROME C5"/>
    <property type="match status" value="1"/>
</dbReference>
<dbReference type="PRINTS" id="PR00607">
    <property type="entry name" value="CYTCHROMECIE"/>
</dbReference>
<dbReference type="Proteomes" id="UP000192911">
    <property type="component" value="Unassembled WGS sequence"/>
</dbReference>
<dbReference type="InterPro" id="IPR002323">
    <property type="entry name" value="Cyt_CIE"/>
</dbReference>
<dbReference type="STRING" id="28094.SAMN06295900_1175"/>
<evidence type="ECO:0000313" key="10">
    <source>
        <dbReference type="Proteomes" id="UP000192911"/>
    </source>
</evidence>
<dbReference type="Gene3D" id="1.10.760.10">
    <property type="entry name" value="Cytochrome c-like domain"/>
    <property type="match status" value="2"/>
</dbReference>
<evidence type="ECO:0000313" key="9">
    <source>
        <dbReference type="EMBL" id="SMF72478.1"/>
    </source>
</evidence>
<keyword evidence="7" id="KW-1133">Transmembrane helix</keyword>
<accession>A0A1X7GP13</accession>
<dbReference type="AlphaFoldDB" id="A0A1X7GP13"/>
<dbReference type="GO" id="GO:0005506">
    <property type="term" value="F:iron ion binding"/>
    <property type="evidence" value="ECO:0007669"/>
    <property type="project" value="InterPro"/>
</dbReference>
<feature type="transmembrane region" description="Helical" evidence="7">
    <location>
        <begin position="16"/>
        <end position="35"/>
    </location>
</feature>
<evidence type="ECO:0000256" key="6">
    <source>
        <dbReference type="PROSITE-ProRule" id="PRU00433"/>
    </source>
</evidence>
<keyword evidence="10" id="KW-1185">Reference proteome</keyword>
<evidence type="ECO:0000256" key="5">
    <source>
        <dbReference type="ARBA" id="ARBA00023004"/>
    </source>
</evidence>
<name>A0A1X7GP13_TRICW</name>
<dbReference type="PANTHER" id="PTHR40942">
    <property type="match status" value="1"/>
</dbReference>
<keyword evidence="3 6" id="KW-0479">Metal-binding</keyword>
<dbReference type="GeneID" id="95550019"/>
<dbReference type="OrthoDB" id="9814708at2"/>
<dbReference type="PROSITE" id="PS51007">
    <property type="entry name" value="CYTC"/>
    <property type="match status" value="2"/>
</dbReference>
<dbReference type="EMBL" id="FXAH01000017">
    <property type="protein sequence ID" value="SMF72478.1"/>
    <property type="molecule type" value="Genomic_DNA"/>
</dbReference>
<keyword evidence="4" id="KW-0249">Electron transport</keyword>
<evidence type="ECO:0000256" key="3">
    <source>
        <dbReference type="ARBA" id="ARBA00022723"/>
    </source>
</evidence>
<keyword evidence="7" id="KW-0472">Membrane</keyword>
<dbReference type="GO" id="GO:0020037">
    <property type="term" value="F:heme binding"/>
    <property type="evidence" value="ECO:0007669"/>
    <property type="project" value="InterPro"/>
</dbReference>
<gene>
    <name evidence="9" type="ORF">SAMN06295900_1175</name>
</gene>
<keyword evidence="1" id="KW-0813">Transport</keyword>
<keyword evidence="7" id="KW-0812">Transmembrane</keyword>
<dbReference type="InterPro" id="IPR009056">
    <property type="entry name" value="Cyt_c-like_dom"/>
</dbReference>
<dbReference type="SUPFAM" id="SSF46626">
    <property type="entry name" value="Cytochrome c"/>
    <property type="match status" value="2"/>
</dbReference>
<evidence type="ECO:0000256" key="4">
    <source>
        <dbReference type="ARBA" id="ARBA00022982"/>
    </source>
</evidence>
<evidence type="ECO:0000259" key="8">
    <source>
        <dbReference type="PROSITE" id="PS51007"/>
    </source>
</evidence>
<evidence type="ECO:0000256" key="2">
    <source>
        <dbReference type="ARBA" id="ARBA00022617"/>
    </source>
</evidence>
<dbReference type="Pfam" id="PF13442">
    <property type="entry name" value="Cytochrome_CBB3"/>
    <property type="match status" value="2"/>
</dbReference>
<dbReference type="RefSeq" id="WP_085229922.1">
    <property type="nucleotide sequence ID" value="NZ_BSQD01000015.1"/>
</dbReference>
<organism evidence="9 10">
    <name type="scientific">Trinickia caryophylli</name>
    <name type="common">Paraburkholderia caryophylli</name>
    <dbReference type="NCBI Taxonomy" id="28094"/>
    <lineage>
        <taxon>Bacteria</taxon>
        <taxon>Pseudomonadati</taxon>
        <taxon>Pseudomonadota</taxon>
        <taxon>Betaproteobacteria</taxon>
        <taxon>Burkholderiales</taxon>
        <taxon>Burkholderiaceae</taxon>
        <taxon>Trinickia</taxon>
    </lineage>
</organism>
<dbReference type="GO" id="GO:0009055">
    <property type="term" value="F:electron transfer activity"/>
    <property type="evidence" value="ECO:0007669"/>
    <property type="project" value="InterPro"/>
</dbReference>
<protein>
    <submittedName>
        <fullName evidence="9">Cytochrome c5</fullName>
    </submittedName>
</protein>
<feature type="domain" description="Cytochrome c" evidence="8">
    <location>
        <begin position="75"/>
        <end position="157"/>
    </location>
</feature>
<dbReference type="InterPro" id="IPR036909">
    <property type="entry name" value="Cyt_c-like_dom_sf"/>
</dbReference>
<sequence length="324" mass="32139">MSEAPHGAPIKTPGQLIAAVVAAFVVPIAIIWLLAYNVNQTVRDGAGTDMKSDATLTDRIAPLAQVTVRDANAPRVYKSGEEVFKAVCSTCHATGAAGAPKFGDSSAWAPRIAQGYDALLHSALSGKNAMPARGGTSPDDYSDYEIARAVVYMANNGGAKFAEPAAPAPAGAQAASAASPETAGAASGATAENANPAAAASEQAAAAASSMPVAQPAALPASANTAAAPAAPAPSPATPTASADAAQAGKALYEKVCQACHAAGVLNAPKFGDKAAWAPRLKEGMDVVYNYALHGKGAMPPKGGSNASDADVKAAVDYMANAAK</sequence>
<keyword evidence="5 6" id="KW-0408">Iron</keyword>